<protein>
    <submittedName>
        <fullName evidence="1">Uncharacterized protein</fullName>
    </submittedName>
</protein>
<accession>A0ABV5P277</accession>
<dbReference type="EMBL" id="JBHMCF010000052">
    <property type="protein sequence ID" value="MFB9476666.1"/>
    <property type="molecule type" value="Genomic_DNA"/>
</dbReference>
<dbReference type="Proteomes" id="UP001589568">
    <property type="component" value="Unassembled WGS sequence"/>
</dbReference>
<sequence length="188" mass="19344">MNRWALRVAAYATLMTDAYPPFRLEQGGHELPRMEPPPVPRHAPVRHGAASIVAILAGALLAFGAVGTAATGSLSAVPAHAHASDGTACTRHPGGEPATPPAAQPFWAATGSGSLTWTPEAGDWTVVVMNADASPMISTDVRLSATLPWLDALTVRSRSSAAGGRRQGRSASSAAAAGAFPVLRPRVR</sequence>
<evidence type="ECO:0000313" key="2">
    <source>
        <dbReference type="Proteomes" id="UP001589568"/>
    </source>
</evidence>
<dbReference type="RefSeq" id="WP_345408378.1">
    <property type="nucleotide sequence ID" value="NZ_BAAAXS010000001.1"/>
</dbReference>
<keyword evidence="2" id="KW-1185">Reference proteome</keyword>
<name>A0ABV5P277_9ACTN</name>
<comment type="caution">
    <text evidence="1">The sequence shown here is derived from an EMBL/GenBank/DDBJ whole genome shotgun (WGS) entry which is preliminary data.</text>
</comment>
<organism evidence="1 2">
    <name type="scientific">Nonomuraea salmonea</name>
    <dbReference type="NCBI Taxonomy" id="46181"/>
    <lineage>
        <taxon>Bacteria</taxon>
        <taxon>Bacillati</taxon>
        <taxon>Actinomycetota</taxon>
        <taxon>Actinomycetes</taxon>
        <taxon>Streptosporangiales</taxon>
        <taxon>Streptosporangiaceae</taxon>
        <taxon>Nonomuraea</taxon>
    </lineage>
</organism>
<reference evidence="1 2" key="1">
    <citation type="submission" date="2024-09" db="EMBL/GenBank/DDBJ databases">
        <authorList>
            <person name="Sun Q."/>
            <person name="Mori K."/>
        </authorList>
    </citation>
    <scope>NUCLEOTIDE SEQUENCE [LARGE SCALE GENOMIC DNA]</scope>
    <source>
        <strain evidence="1 2">JCM 3324</strain>
    </source>
</reference>
<evidence type="ECO:0000313" key="1">
    <source>
        <dbReference type="EMBL" id="MFB9476666.1"/>
    </source>
</evidence>
<gene>
    <name evidence="1" type="ORF">ACFFR3_44855</name>
</gene>
<proteinExistence type="predicted"/>